<dbReference type="InParanoid" id="B9RPZ5"/>
<name>B9RPZ5_RICCO</name>
<dbReference type="Proteomes" id="UP000008311">
    <property type="component" value="Unassembled WGS sequence"/>
</dbReference>
<keyword evidence="2" id="KW-1185">Reference proteome</keyword>
<reference evidence="2" key="1">
    <citation type="journal article" date="2010" name="Nat. Biotechnol.">
        <title>Draft genome sequence of the oilseed species Ricinus communis.</title>
        <authorList>
            <person name="Chan A.P."/>
            <person name="Crabtree J."/>
            <person name="Zhao Q."/>
            <person name="Lorenzi H."/>
            <person name="Orvis J."/>
            <person name="Puiu D."/>
            <person name="Melake-Berhan A."/>
            <person name="Jones K.M."/>
            <person name="Redman J."/>
            <person name="Chen G."/>
            <person name="Cahoon E.B."/>
            <person name="Gedil M."/>
            <person name="Stanke M."/>
            <person name="Haas B.J."/>
            <person name="Wortman J.R."/>
            <person name="Fraser-Liggett C.M."/>
            <person name="Ravel J."/>
            <person name="Rabinowicz P.D."/>
        </authorList>
    </citation>
    <scope>NUCLEOTIDE SEQUENCE [LARGE SCALE GENOMIC DNA]</scope>
    <source>
        <strain evidence="2">cv. Hale</strain>
    </source>
</reference>
<evidence type="ECO:0000313" key="2">
    <source>
        <dbReference type="Proteomes" id="UP000008311"/>
    </source>
</evidence>
<dbReference type="EMBL" id="EQ973799">
    <property type="protein sequence ID" value="EEF46556.1"/>
    <property type="molecule type" value="Genomic_DNA"/>
</dbReference>
<organism evidence="1 2">
    <name type="scientific">Ricinus communis</name>
    <name type="common">Castor bean</name>
    <dbReference type="NCBI Taxonomy" id="3988"/>
    <lineage>
        <taxon>Eukaryota</taxon>
        <taxon>Viridiplantae</taxon>
        <taxon>Streptophyta</taxon>
        <taxon>Embryophyta</taxon>
        <taxon>Tracheophyta</taxon>
        <taxon>Spermatophyta</taxon>
        <taxon>Magnoliopsida</taxon>
        <taxon>eudicotyledons</taxon>
        <taxon>Gunneridae</taxon>
        <taxon>Pentapetalae</taxon>
        <taxon>rosids</taxon>
        <taxon>fabids</taxon>
        <taxon>Malpighiales</taxon>
        <taxon>Euphorbiaceae</taxon>
        <taxon>Acalyphoideae</taxon>
        <taxon>Acalypheae</taxon>
        <taxon>Ricinus</taxon>
    </lineage>
</organism>
<sequence length="310" mass="34287">MSVDFKDNNFYLLFDRSIRESAVSARRISVPLKIGALPTTASDLKGGSKFEVKTKGKSVSSAIQDVNVRRKPLADLSNKQSAFSRNVDGFKPLRILGPHKKGAPLTNASDSKGDSKFGVKIEWKSVSSDVNVRRKPLVDLSNKQTTFSRNVKHDGSKSMISVDPGSRTVNISRRCSLGRMSINHRVGNSQATRKGVKDLISFYNALRINTKNLDNESAINNKRTTKNSVGSVRKSLPVLVTTNQADSCYTKVDNNEEGPKQVKRNKGLSGKGIRLTNLCKAKMNKHVVTQVSTCRRYLQRNRASDGFIKM</sequence>
<dbReference type="AlphaFoldDB" id="B9RPZ5"/>
<accession>B9RPZ5</accession>
<gene>
    <name evidence="1" type="ORF">RCOM_1660760</name>
</gene>
<dbReference type="STRING" id="3988.B9RPZ5"/>
<evidence type="ECO:0000313" key="1">
    <source>
        <dbReference type="EMBL" id="EEF46556.1"/>
    </source>
</evidence>
<protein>
    <submittedName>
        <fullName evidence="1">Uncharacterized protein</fullName>
    </submittedName>
</protein>
<proteinExistence type="predicted"/>